<evidence type="ECO:0000256" key="8">
    <source>
        <dbReference type="ARBA" id="ARBA00022723"/>
    </source>
</evidence>
<feature type="domain" description="ERAP1-like C-terminal" evidence="15">
    <location>
        <begin position="529"/>
        <end position="828"/>
    </location>
</feature>
<dbReference type="GO" id="GO:0043171">
    <property type="term" value="P:peptide catabolic process"/>
    <property type="evidence" value="ECO:0007669"/>
    <property type="project" value="TreeGrafter"/>
</dbReference>
<dbReference type="GO" id="GO:0005737">
    <property type="term" value="C:cytoplasm"/>
    <property type="evidence" value="ECO:0007669"/>
    <property type="project" value="TreeGrafter"/>
</dbReference>
<dbReference type="SUPFAM" id="SSF55486">
    <property type="entry name" value="Metalloproteases ('zincins'), catalytic domain"/>
    <property type="match status" value="1"/>
</dbReference>
<keyword evidence="9 16" id="KW-0378">Hydrolase</keyword>
<proteinExistence type="inferred from homology"/>
<keyword evidence="10" id="KW-0862">Zinc</keyword>
<dbReference type="PANTHER" id="PTHR11533:SF174">
    <property type="entry name" value="PUROMYCIN-SENSITIVE AMINOPEPTIDASE-RELATED"/>
    <property type="match status" value="1"/>
</dbReference>
<dbReference type="InterPro" id="IPR027268">
    <property type="entry name" value="Peptidase_M4/M1_CTD_sf"/>
</dbReference>
<dbReference type="RefSeq" id="WP_013865192.1">
    <property type="nucleotide sequence ID" value="NC_015635.1"/>
</dbReference>
<evidence type="ECO:0000313" key="17">
    <source>
        <dbReference type="Proteomes" id="UP000007947"/>
    </source>
</evidence>
<accession>F5XSV0</accession>
<keyword evidence="7" id="KW-0645">Protease</keyword>
<organism evidence="16 17">
    <name type="scientific">Microlunatus phosphovorus (strain ATCC 700054 / DSM 10555 / JCM 9379 / NBRC 101784 / NCIMB 13414 / VKM Ac-1990 / NM-1)</name>
    <dbReference type="NCBI Taxonomy" id="1032480"/>
    <lineage>
        <taxon>Bacteria</taxon>
        <taxon>Bacillati</taxon>
        <taxon>Actinomycetota</taxon>
        <taxon>Actinomycetes</taxon>
        <taxon>Propionibacteriales</taxon>
        <taxon>Propionibacteriaceae</taxon>
        <taxon>Microlunatus</taxon>
    </lineage>
</organism>
<dbReference type="GO" id="GO:0016020">
    <property type="term" value="C:membrane"/>
    <property type="evidence" value="ECO:0007669"/>
    <property type="project" value="TreeGrafter"/>
</dbReference>
<dbReference type="MEROPS" id="M01.012"/>
<dbReference type="STRING" id="1032480.MLP_43440"/>
<evidence type="ECO:0000256" key="4">
    <source>
        <dbReference type="ARBA" id="ARBA00012564"/>
    </source>
</evidence>
<evidence type="ECO:0000256" key="1">
    <source>
        <dbReference type="ARBA" id="ARBA00000098"/>
    </source>
</evidence>
<evidence type="ECO:0000256" key="9">
    <source>
        <dbReference type="ARBA" id="ARBA00022801"/>
    </source>
</evidence>
<gene>
    <name evidence="16" type="primary">pepN</name>
    <name evidence="16" type="ordered locus">MLP_43440</name>
</gene>
<evidence type="ECO:0000256" key="10">
    <source>
        <dbReference type="ARBA" id="ARBA00022833"/>
    </source>
</evidence>
<evidence type="ECO:0000313" key="16">
    <source>
        <dbReference type="EMBL" id="BAK37358.1"/>
    </source>
</evidence>
<evidence type="ECO:0000256" key="3">
    <source>
        <dbReference type="ARBA" id="ARBA00010136"/>
    </source>
</evidence>
<comment type="cofactor">
    <cofactor evidence="2">
        <name>Zn(2+)</name>
        <dbReference type="ChEBI" id="CHEBI:29105"/>
    </cofactor>
</comment>
<dbReference type="GO" id="GO:0008270">
    <property type="term" value="F:zinc ion binding"/>
    <property type="evidence" value="ECO:0007669"/>
    <property type="project" value="InterPro"/>
</dbReference>
<sequence length="839" mass="90768">MPADDDTITETAAPLSLTRTEAVERAATIRVEHTEITLDLTRPGAAFDSVSVIRFVLREGVAEGSETFVDFKGTELVAVELNGSPVDPALWQQGRIPLRDLRRANTLRIAGTMAYSSDGEGLHRHTDPADGKTYLYAMSFLDAAPRWFGCFDQPDLKSTYALDVTAPIGWTVLGNGPSGQLQPGQWQIRPSAPLSTYYVTLVAGPYASCYREHDGIRLGFHARASLAESLEAEVADLASVTVASFHYYHRLFGFRYPFGEYHQAFVPDFNAGAMENPGCVTLRDQYIFRGRATRVERASRAGTIAHEMAHQWFGDLVTMRWWDDLWLNESFAEYAAHRCCSEATNYPLWTEFGIVRKDWGSVADQSPSTHPVAGNGAPDAAAALQDFDGISYAKGAAVLKQLATYLGDEVFIAGLQDYFAQHAYGNATLADLLAAWQRAGAQDLDSWSRVWLQTAGMDTLTIDGVALLRTPPDAPASDDSAPPRPHSLAVAAVDADGTEVARQQLTVTGNQAPLGPTDPRTALLIPDAGDETWAKLRFAALWPEVAALLPRIQAPLSRVVVVNAFRDAVRGGEVDPALALDALLGLAAVDDEDVLIGSVLRFCTDVLAATYTAVAERAERVARIHQVADQLAGSSAAGSDRQLLGFRYTIATCVDAERLRRWLTGRALPAGLSLDPDLTWLIVVRLAEIVDDERVIDQALERDPSAAGRVHAARARAGLPSAAAKQTAWAALVEPSELPASELYAVARGFFRPGQTELTAAYLPRFFAEMPLTAALRSGWALGQVVSDAFPLSHATRATLELAEAALATDLAAPVRRSMVDGTDIVRRAVRSLARFASS</sequence>
<keyword evidence="17" id="KW-1185">Reference proteome</keyword>
<comment type="similarity">
    <text evidence="3">Belongs to the peptidase M1 family.</text>
</comment>
<dbReference type="Pfam" id="PF11838">
    <property type="entry name" value="ERAP1_C"/>
    <property type="match status" value="1"/>
</dbReference>
<evidence type="ECO:0000256" key="6">
    <source>
        <dbReference type="ARBA" id="ARBA00022438"/>
    </source>
</evidence>
<dbReference type="InterPro" id="IPR014782">
    <property type="entry name" value="Peptidase_M1_dom"/>
</dbReference>
<dbReference type="Pfam" id="PF01433">
    <property type="entry name" value="Peptidase_M1"/>
    <property type="match status" value="1"/>
</dbReference>
<keyword evidence="6 16" id="KW-0031">Aminopeptidase</keyword>
<dbReference type="KEGG" id="mph:MLP_43440"/>
<comment type="catalytic activity">
    <reaction evidence="1">
        <text>Release of an N-terminal amino acid, Xaa-|-Yaa- from a peptide, amide or arylamide. Xaa is preferably Ala, but may be most amino acids including Pro (slow action). When a terminal hydrophobic residue is followed by a prolyl residue, the two may be released as an intact Xaa-Pro dipeptide.</text>
        <dbReference type="EC" id="3.4.11.2"/>
    </reaction>
</comment>
<dbReference type="InterPro" id="IPR012778">
    <property type="entry name" value="Pept_M1_aminopeptidase"/>
</dbReference>
<dbReference type="Gene3D" id="1.10.390.10">
    <property type="entry name" value="Neutral Protease Domain 2"/>
    <property type="match status" value="1"/>
</dbReference>
<dbReference type="PRINTS" id="PR00756">
    <property type="entry name" value="ALADIPTASE"/>
</dbReference>
<dbReference type="Proteomes" id="UP000007947">
    <property type="component" value="Chromosome"/>
</dbReference>
<dbReference type="InterPro" id="IPR001930">
    <property type="entry name" value="Peptidase_M1"/>
</dbReference>
<evidence type="ECO:0000259" key="14">
    <source>
        <dbReference type="Pfam" id="PF01433"/>
    </source>
</evidence>
<name>F5XSV0_MICPN</name>
<dbReference type="Gene3D" id="2.60.40.1730">
    <property type="entry name" value="tricorn interacting facor f3 domain"/>
    <property type="match status" value="1"/>
</dbReference>
<dbReference type="GO" id="GO:0006508">
    <property type="term" value="P:proteolysis"/>
    <property type="evidence" value="ECO:0007669"/>
    <property type="project" value="UniProtKB-KW"/>
</dbReference>
<evidence type="ECO:0000256" key="5">
    <source>
        <dbReference type="ARBA" id="ARBA00015611"/>
    </source>
</evidence>
<dbReference type="GO" id="GO:0016285">
    <property type="term" value="F:alanyl aminopeptidase activity"/>
    <property type="evidence" value="ECO:0007669"/>
    <property type="project" value="UniProtKB-EC"/>
</dbReference>
<dbReference type="GO" id="GO:0042277">
    <property type="term" value="F:peptide binding"/>
    <property type="evidence" value="ECO:0007669"/>
    <property type="project" value="TreeGrafter"/>
</dbReference>
<evidence type="ECO:0000256" key="13">
    <source>
        <dbReference type="ARBA" id="ARBA00031533"/>
    </source>
</evidence>
<evidence type="ECO:0000259" key="15">
    <source>
        <dbReference type="Pfam" id="PF11838"/>
    </source>
</evidence>
<dbReference type="InterPro" id="IPR042097">
    <property type="entry name" value="Aminopeptidase_N-like_N_sf"/>
</dbReference>
<dbReference type="GO" id="GO:0005615">
    <property type="term" value="C:extracellular space"/>
    <property type="evidence" value="ECO:0007669"/>
    <property type="project" value="TreeGrafter"/>
</dbReference>
<evidence type="ECO:0000256" key="12">
    <source>
        <dbReference type="ARBA" id="ARBA00029811"/>
    </source>
</evidence>
<dbReference type="PANTHER" id="PTHR11533">
    <property type="entry name" value="PROTEASE M1 ZINC METALLOPROTEASE"/>
    <property type="match status" value="1"/>
</dbReference>
<dbReference type="SUPFAM" id="SSF63737">
    <property type="entry name" value="Leukotriene A4 hydrolase N-terminal domain"/>
    <property type="match status" value="1"/>
</dbReference>
<dbReference type="GO" id="GO:0070006">
    <property type="term" value="F:metalloaminopeptidase activity"/>
    <property type="evidence" value="ECO:0007669"/>
    <property type="project" value="TreeGrafter"/>
</dbReference>
<protein>
    <recommendedName>
        <fullName evidence="5">Aminopeptidase N</fullName>
        <ecNumber evidence="4">3.4.11.2</ecNumber>
    </recommendedName>
    <alternativeName>
        <fullName evidence="12">Alanine aminopeptidase</fullName>
    </alternativeName>
    <alternativeName>
        <fullName evidence="13">Lysyl aminopeptidase</fullName>
    </alternativeName>
</protein>
<dbReference type="InterPro" id="IPR024571">
    <property type="entry name" value="ERAP1-like_C_dom"/>
</dbReference>
<dbReference type="NCBIfam" id="TIGR02412">
    <property type="entry name" value="pepN_strep_liv"/>
    <property type="match status" value="1"/>
</dbReference>
<evidence type="ECO:0000256" key="2">
    <source>
        <dbReference type="ARBA" id="ARBA00001947"/>
    </source>
</evidence>
<dbReference type="CDD" id="cd09602">
    <property type="entry name" value="M1_APN"/>
    <property type="match status" value="1"/>
</dbReference>
<dbReference type="OrthoDB" id="3885507at2"/>
<dbReference type="HOGENOM" id="CLU_007335_1_1_11"/>
<dbReference type="EC" id="3.4.11.2" evidence="4"/>
<keyword evidence="11" id="KW-0482">Metalloprotease</keyword>
<dbReference type="AlphaFoldDB" id="F5XSV0"/>
<dbReference type="EMBL" id="AP012204">
    <property type="protein sequence ID" value="BAK37358.1"/>
    <property type="molecule type" value="Genomic_DNA"/>
</dbReference>
<evidence type="ECO:0000256" key="11">
    <source>
        <dbReference type="ARBA" id="ARBA00023049"/>
    </source>
</evidence>
<reference evidence="16 17" key="1">
    <citation type="submission" date="2011-05" db="EMBL/GenBank/DDBJ databases">
        <title>Whole genome sequence of Microlunatus phosphovorus NM-1.</title>
        <authorList>
            <person name="Hosoyama A."/>
            <person name="Sasaki K."/>
            <person name="Harada T."/>
            <person name="Igarashi R."/>
            <person name="Kawakoshi A."/>
            <person name="Sasagawa M."/>
            <person name="Fukada J."/>
            <person name="Nakamura S."/>
            <person name="Katano Y."/>
            <person name="Hanada S."/>
            <person name="Kamagata Y."/>
            <person name="Nakamura N."/>
            <person name="Yamazaki S."/>
            <person name="Fujita N."/>
        </authorList>
    </citation>
    <scope>NUCLEOTIDE SEQUENCE [LARGE SCALE GENOMIC DNA]</scope>
    <source>
        <strain evidence="17">ATCC 700054 / DSM 10555 / JCM 9379 / NBRC 101784 / NCIMB 13414 / VKM Ac-1990 / NM-1</strain>
    </source>
</reference>
<evidence type="ECO:0000256" key="7">
    <source>
        <dbReference type="ARBA" id="ARBA00022670"/>
    </source>
</evidence>
<dbReference type="eggNOG" id="COG0308">
    <property type="taxonomic scope" value="Bacteria"/>
</dbReference>
<dbReference type="InterPro" id="IPR050344">
    <property type="entry name" value="Peptidase_M1_aminopeptidases"/>
</dbReference>
<keyword evidence="8" id="KW-0479">Metal-binding</keyword>
<feature type="domain" description="Peptidase M1 membrane alanine aminopeptidase" evidence="14">
    <location>
        <begin position="240"/>
        <end position="451"/>
    </location>
</feature>